<evidence type="ECO:0000256" key="1">
    <source>
        <dbReference type="SAM" id="Phobius"/>
    </source>
</evidence>
<keyword evidence="3" id="KW-1185">Reference proteome</keyword>
<keyword evidence="1" id="KW-0812">Transmembrane</keyword>
<reference evidence="2 3" key="1">
    <citation type="journal article" date="2019" name="Sci. Rep.">
        <title>Orb-weaving spider Araneus ventricosus genome elucidates the spidroin gene catalogue.</title>
        <authorList>
            <person name="Kono N."/>
            <person name="Nakamura H."/>
            <person name="Ohtoshi R."/>
            <person name="Moran D.A.P."/>
            <person name="Shinohara A."/>
            <person name="Yoshida Y."/>
            <person name="Fujiwara M."/>
            <person name="Mori M."/>
            <person name="Tomita M."/>
            <person name="Arakawa K."/>
        </authorList>
    </citation>
    <scope>NUCLEOTIDE SEQUENCE [LARGE SCALE GENOMIC DNA]</scope>
</reference>
<dbReference type="EMBL" id="BGPR01125308">
    <property type="protein sequence ID" value="GBN31840.1"/>
    <property type="molecule type" value="Genomic_DNA"/>
</dbReference>
<accession>A0A4Y2MZR0</accession>
<organism evidence="2 3">
    <name type="scientific">Araneus ventricosus</name>
    <name type="common">Orbweaver spider</name>
    <name type="synonym">Epeira ventricosa</name>
    <dbReference type="NCBI Taxonomy" id="182803"/>
    <lineage>
        <taxon>Eukaryota</taxon>
        <taxon>Metazoa</taxon>
        <taxon>Ecdysozoa</taxon>
        <taxon>Arthropoda</taxon>
        <taxon>Chelicerata</taxon>
        <taxon>Arachnida</taxon>
        <taxon>Araneae</taxon>
        <taxon>Araneomorphae</taxon>
        <taxon>Entelegynae</taxon>
        <taxon>Araneoidea</taxon>
        <taxon>Araneidae</taxon>
        <taxon>Araneus</taxon>
    </lineage>
</organism>
<keyword evidence="1" id="KW-1133">Transmembrane helix</keyword>
<evidence type="ECO:0000313" key="3">
    <source>
        <dbReference type="Proteomes" id="UP000499080"/>
    </source>
</evidence>
<protein>
    <submittedName>
        <fullName evidence="2">Uncharacterized protein</fullName>
    </submittedName>
</protein>
<evidence type="ECO:0000313" key="2">
    <source>
        <dbReference type="EMBL" id="GBN31840.1"/>
    </source>
</evidence>
<sequence>MKFRRPWWNEAGRNSRRQEKTLWNIFRRYPTTENHVAFKRSKALARRIRLRSQKESWINFISSITSSTSSSVGSYYFSYLFLSLVFIDLVFGADCPKWTLCQ</sequence>
<gene>
    <name evidence="2" type="ORF">AVEN_173403_1</name>
</gene>
<comment type="caution">
    <text evidence="2">The sequence shown here is derived from an EMBL/GenBank/DDBJ whole genome shotgun (WGS) entry which is preliminary data.</text>
</comment>
<dbReference type="Proteomes" id="UP000499080">
    <property type="component" value="Unassembled WGS sequence"/>
</dbReference>
<keyword evidence="1" id="KW-0472">Membrane</keyword>
<proteinExistence type="predicted"/>
<dbReference type="AlphaFoldDB" id="A0A4Y2MZR0"/>
<feature type="transmembrane region" description="Helical" evidence="1">
    <location>
        <begin position="75"/>
        <end position="93"/>
    </location>
</feature>
<name>A0A4Y2MZR0_ARAVE</name>
<dbReference type="OrthoDB" id="6433575at2759"/>